<feature type="region of interest" description="Disordered" evidence="1">
    <location>
        <begin position="755"/>
        <end position="781"/>
    </location>
</feature>
<reference evidence="3" key="1">
    <citation type="journal article" date="2019" name="Int. J. Syst. Evol. Microbiol.">
        <title>The Global Catalogue of Microorganisms (GCM) 10K type strain sequencing project: providing services to taxonomists for standard genome sequencing and annotation.</title>
        <authorList>
            <consortium name="The Broad Institute Genomics Platform"/>
            <consortium name="The Broad Institute Genome Sequencing Center for Infectious Disease"/>
            <person name="Wu L."/>
            <person name="Ma J."/>
        </authorList>
    </citation>
    <scope>NUCLEOTIDE SEQUENCE [LARGE SCALE GENOMIC DNA]</scope>
    <source>
        <strain evidence="3">CGMCC 4.7152</strain>
    </source>
</reference>
<evidence type="ECO:0000313" key="2">
    <source>
        <dbReference type="EMBL" id="MFC5003284.1"/>
    </source>
</evidence>
<evidence type="ECO:0000256" key="1">
    <source>
        <dbReference type="SAM" id="MobiDB-lite"/>
    </source>
</evidence>
<keyword evidence="2" id="KW-0547">Nucleotide-binding</keyword>
<dbReference type="RefSeq" id="WP_380122178.1">
    <property type="nucleotide sequence ID" value="NZ_JBHSIU010000049.1"/>
</dbReference>
<proteinExistence type="predicted"/>
<name>A0ABV9W5K4_9ACTN</name>
<keyword evidence="2" id="KW-0067">ATP-binding</keyword>
<dbReference type="SUPFAM" id="SSF52540">
    <property type="entry name" value="P-loop containing nucleoside triphosphate hydrolases"/>
    <property type="match status" value="1"/>
</dbReference>
<protein>
    <submittedName>
        <fullName evidence="2">ATP-binding protein</fullName>
    </submittedName>
</protein>
<organism evidence="2 3">
    <name type="scientific">Dactylosporangium cerinum</name>
    <dbReference type="NCBI Taxonomy" id="1434730"/>
    <lineage>
        <taxon>Bacteria</taxon>
        <taxon>Bacillati</taxon>
        <taxon>Actinomycetota</taxon>
        <taxon>Actinomycetes</taxon>
        <taxon>Micromonosporales</taxon>
        <taxon>Micromonosporaceae</taxon>
        <taxon>Dactylosporangium</taxon>
    </lineage>
</organism>
<feature type="compositionally biased region" description="Acidic residues" evidence="1">
    <location>
        <begin position="769"/>
        <end position="779"/>
    </location>
</feature>
<keyword evidence="3" id="KW-1185">Reference proteome</keyword>
<comment type="caution">
    <text evidence="2">The sequence shown here is derived from an EMBL/GenBank/DDBJ whole genome shotgun (WGS) entry which is preliminary data.</text>
</comment>
<dbReference type="Proteomes" id="UP001595912">
    <property type="component" value="Unassembled WGS sequence"/>
</dbReference>
<gene>
    <name evidence="2" type="ORF">ACFPIJ_36310</name>
</gene>
<evidence type="ECO:0000313" key="3">
    <source>
        <dbReference type="Proteomes" id="UP001595912"/>
    </source>
</evidence>
<sequence>MIAKLLEMEPDDAVVRERAWNLLARLYILGFRVQSPDESDWAAVATSLDSVSAEASDGLVLRDRLEVKAGDYDVLGGNVDLNLLRADTHTFLDARSTRTKQAWKILDQQRAVALRAVRDTIGAGETLLALPFAKRREDLESAICRIANDHGALVVTGSSGTGKSALTLSSITKLETVDPNGFEAVVVNFRELPSTGIELQHLIGLQLSDVMAELSAPRRVLVVDAADAAAERSAGLLLDLISAASTAGLGVVAVAADHAAGFVREQLTIARKRPAETFHVAPLDDDDLAQVAGRFPLLRGLLRNLSTNSLLRRLVVLDLLARTDTALDGPMSEWDCLQLIWSRVVRGDGRPGRGSPQAREDVLLKLAAAALVGPDDAAAAAISLDPSAVDALRTDHLLAPHNVYRPQPQFAHDEVRRYATAIRLVHTDQIVDTLRVAGVPRWALSAVALACKGHLVDPGRRPELVFKGLVSSFKDLARTHGSRWADVPIEAVLDTPSAYESLRAAIDTPPADLRLADVLRVITQRFTFNTTIDPSAGAPVVRYLIDRNEPWNVSKQAFEVLASWLQGLIVTGHPAGHPLREALRAGLLTFWARFPPTEATDDLTPTWTTRPRRQHKDLDYRVTSDEFVETLALLGPDINADVEACFLALAEDAPSSLAPAVDAPISALSITRYDPELLAKLVSAYYIEQDTDDWWGDHGEGIRDHQGRWKGYGPPFAAFWFGGFLQLLQTASPATSIRTLNSMLNHAARTRVEISAGLRGRPRSRPSAEEPDASAEAADELPGVTLTLTSQPCLYIGDNHVWAWYRGTSSGPYPCMSALQAMERFAQQLLDSGTRPEFIVERFLDGCENLAVPGLLYGLFVRNAEKAGEQLDRFLVEPLVWMLEFSRTISEHVGFRASGPDDFTHGERRRWTPQQVSLWLMAHADNTRRAELRSIGEQLVAGGTRPGLSEAEIRHWAANFDESRYQVTRDDDQVYIEVVPPPEAIEAQADIIAQQQQNHVVLRLQNRYWVAARPGSGDLPPAAAEIAADLEVAQALLEAEQHHMRPHDAVAQVVRTAIERAATGEPDALGSKGAFAVGVMMAVADMFLDSPDLRDEGQYFELGADRAVARAFPSLLMHALAPALSEADVSVTDVATAGLALAGRGPLETRLFLARGCDLVWQSPCTAPDCIHKTALAWILETARSAEIGPWNVESQRSTRITIEGDVIARLKEVDGATIDVAVLDPAIRALGVAATTNHCITSEVRRLLAELIAVQRQSMIQHKKKDRTRTVDQRGTHALIAARALLQSYAVDADPRPVFEHLDAVRHDAGILLNFLHGLAAAGAENDTLADAARRLWPSLLAHSLTYADEQPNVYRERPWGSWAAAALLPNPLPWTQGLYNELSDQPIDWVIPNELTDLVEQWIPLGLGEARCVDALVRLLQKLPIQDQVTHGLSWITALCVQDGRVTANESAPSNDWLTSIRAAAEEHGTLPQWQALVDALVVAGNSRLAAYSI</sequence>
<dbReference type="InterPro" id="IPR027417">
    <property type="entry name" value="P-loop_NTPase"/>
</dbReference>
<dbReference type="GO" id="GO:0005524">
    <property type="term" value="F:ATP binding"/>
    <property type="evidence" value="ECO:0007669"/>
    <property type="project" value="UniProtKB-KW"/>
</dbReference>
<accession>A0ABV9W5K4</accession>
<dbReference type="EMBL" id="JBHSIU010000049">
    <property type="protein sequence ID" value="MFC5003284.1"/>
    <property type="molecule type" value="Genomic_DNA"/>
</dbReference>